<comment type="caution">
    <text evidence="2">The sequence shown here is derived from an EMBL/GenBank/DDBJ whole genome shotgun (WGS) entry which is preliminary data.</text>
</comment>
<feature type="transmembrane region" description="Helical" evidence="1">
    <location>
        <begin position="40"/>
        <end position="60"/>
    </location>
</feature>
<sequence>METSFIILMYLLLVNTIGFYLMWADKRKAKKSAFRIPEKTLFMVAIIGGSIGSIAGMYRFRHKTKHSSFTIGMPLILLIQIYILIRFLLPLYALS</sequence>
<evidence type="ECO:0000313" key="3">
    <source>
        <dbReference type="Proteomes" id="UP000199259"/>
    </source>
</evidence>
<gene>
    <name evidence="2" type="ORF">SAMN04488589_2235</name>
</gene>
<dbReference type="AlphaFoldDB" id="A0A7Z7FF62"/>
<dbReference type="InterPro" id="IPR010718">
    <property type="entry name" value="DUF1294"/>
</dbReference>
<proteinExistence type="predicted"/>
<dbReference type="InterPro" id="IPR012156">
    <property type="entry name" value="Cold_shock_CspA"/>
</dbReference>
<reference evidence="2 3" key="1">
    <citation type="submission" date="2016-10" db="EMBL/GenBank/DDBJ databases">
        <authorList>
            <person name="Varghese N."/>
            <person name="Submissions S."/>
        </authorList>
    </citation>
    <scope>NUCLEOTIDE SEQUENCE [LARGE SCALE GENOMIC DNA]</scope>
    <source>
        <strain evidence="2 3">PL 12/M</strain>
    </source>
</reference>
<keyword evidence="1" id="KW-1133">Transmembrane helix</keyword>
<feature type="transmembrane region" description="Helical" evidence="1">
    <location>
        <begin position="72"/>
        <end position="94"/>
    </location>
</feature>
<name>A0A7Z7FF62_9EURY</name>
<accession>A0A7Z7FF62</accession>
<feature type="transmembrane region" description="Helical" evidence="1">
    <location>
        <begin position="6"/>
        <end position="24"/>
    </location>
</feature>
<evidence type="ECO:0000256" key="1">
    <source>
        <dbReference type="SAM" id="Phobius"/>
    </source>
</evidence>
<dbReference type="OrthoDB" id="53377at2157"/>
<keyword evidence="1" id="KW-0472">Membrane</keyword>
<dbReference type="Pfam" id="PF06961">
    <property type="entry name" value="DUF1294"/>
    <property type="match status" value="1"/>
</dbReference>
<dbReference type="RefSeq" id="WP_091710519.1">
    <property type="nucleotide sequence ID" value="NZ_FNCA01000007.1"/>
</dbReference>
<dbReference type="EMBL" id="FNCA01000007">
    <property type="protein sequence ID" value="SDG12442.1"/>
    <property type="molecule type" value="Genomic_DNA"/>
</dbReference>
<dbReference type="Proteomes" id="UP000199259">
    <property type="component" value="Unassembled WGS sequence"/>
</dbReference>
<organism evidence="2 3">
    <name type="scientific">Methanolobus vulcani</name>
    <dbReference type="NCBI Taxonomy" id="38026"/>
    <lineage>
        <taxon>Archaea</taxon>
        <taxon>Methanobacteriati</taxon>
        <taxon>Methanobacteriota</taxon>
        <taxon>Stenosarchaea group</taxon>
        <taxon>Methanomicrobia</taxon>
        <taxon>Methanosarcinales</taxon>
        <taxon>Methanosarcinaceae</taxon>
        <taxon>Methanolobus</taxon>
    </lineage>
</organism>
<protein>
    <submittedName>
        <fullName evidence="2">Uncharacterized membrane protein YsdA, DUF1294 family</fullName>
    </submittedName>
</protein>
<evidence type="ECO:0000313" key="2">
    <source>
        <dbReference type="EMBL" id="SDG12442.1"/>
    </source>
</evidence>
<dbReference type="GO" id="GO:0003676">
    <property type="term" value="F:nucleic acid binding"/>
    <property type="evidence" value="ECO:0007669"/>
    <property type="project" value="InterPro"/>
</dbReference>
<keyword evidence="3" id="KW-1185">Reference proteome</keyword>
<keyword evidence="1" id="KW-0812">Transmembrane</keyword>
<dbReference type="PIRSF" id="PIRSF002599">
    <property type="entry name" value="Cold_shock_A"/>
    <property type="match status" value="1"/>
</dbReference>